<keyword evidence="2" id="KW-1185">Reference proteome</keyword>
<gene>
    <name evidence="1" type="ORF">CEXT_500511</name>
</gene>
<dbReference type="Proteomes" id="UP001054945">
    <property type="component" value="Unassembled WGS sequence"/>
</dbReference>
<protein>
    <submittedName>
        <fullName evidence="1">Uncharacterized protein</fullName>
    </submittedName>
</protein>
<comment type="caution">
    <text evidence="1">The sequence shown here is derived from an EMBL/GenBank/DDBJ whole genome shotgun (WGS) entry which is preliminary data.</text>
</comment>
<dbReference type="AlphaFoldDB" id="A0AAV4N5D3"/>
<organism evidence="1 2">
    <name type="scientific">Caerostris extrusa</name>
    <name type="common">Bark spider</name>
    <name type="synonym">Caerostris bankana</name>
    <dbReference type="NCBI Taxonomy" id="172846"/>
    <lineage>
        <taxon>Eukaryota</taxon>
        <taxon>Metazoa</taxon>
        <taxon>Ecdysozoa</taxon>
        <taxon>Arthropoda</taxon>
        <taxon>Chelicerata</taxon>
        <taxon>Arachnida</taxon>
        <taxon>Araneae</taxon>
        <taxon>Araneomorphae</taxon>
        <taxon>Entelegynae</taxon>
        <taxon>Araneoidea</taxon>
        <taxon>Araneidae</taxon>
        <taxon>Caerostris</taxon>
    </lineage>
</organism>
<name>A0AAV4N5D3_CAEEX</name>
<evidence type="ECO:0000313" key="2">
    <source>
        <dbReference type="Proteomes" id="UP001054945"/>
    </source>
</evidence>
<dbReference type="EMBL" id="BPLR01002879">
    <property type="protein sequence ID" value="GIX78896.1"/>
    <property type="molecule type" value="Genomic_DNA"/>
</dbReference>
<proteinExistence type="predicted"/>
<reference evidence="1 2" key="1">
    <citation type="submission" date="2021-06" db="EMBL/GenBank/DDBJ databases">
        <title>Caerostris extrusa draft genome.</title>
        <authorList>
            <person name="Kono N."/>
            <person name="Arakawa K."/>
        </authorList>
    </citation>
    <scope>NUCLEOTIDE SEQUENCE [LARGE SCALE GENOMIC DNA]</scope>
</reference>
<evidence type="ECO:0000313" key="1">
    <source>
        <dbReference type="EMBL" id="GIX78896.1"/>
    </source>
</evidence>
<sequence length="81" mass="9242">MRIYTLDRISSTLCDDLKELGLSGFDCQAFARTKSFRAPMDPRVRQTHYTAALEIFMPEVLRAADFCNSGEHFPGKKKIVK</sequence>
<accession>A0AAV4N5D3</accession>